<dbReference type="GO" id="GO:0006310">
    <property type="term" value="P:DNA recombination"/>
    <property type="evidence" value="ECO:0007669"/>
    <property type="project" value="UniProtKB-UniRule"/>
</dbReference>
<evidence type="ECO:0000256" key="6">
    <source>
        <dbReference type="ARBA" id="ARBA00022763"/>
    </source>
</evidence>
<proteinExistence type="inferred from homology"/>
<evidence type="ECO:0000256" key="8">
    <source>
        <dbReference type="ARBA" id="ARBA00022842"/>
    </source>
</evidence>
<dbReference type="InterPro" id="IPR036397">
    <property type="entry name" value="RNaseH_sf"/>
</dbReference>
<evidence type="ECO:0000256" key="9">
    <source>
        <dbReference type="ARBA" id="ARBA00023125"/>
    </source>
</evidence>
<evidence type="ECO:0000256" key="10">
    <source>
        <dbReference type="ARBA" id="ARBA00023172"/>
    </source>
</evidence>
<dbReference type="Gene3D" id="3.30.420.10">
    <property type="entry name" value="Ribonuclease H-like superfamily/Ribonuclease H"/>
    <property type="match status" value="1"/>
</dbReference>
<feature type="active site" evidence="13">
    <location>
        <position position="151"/>
    </location>
</feature>
<dbReference type="FunFam" id="3.30.420.10:FF:000002">
    <property type="entry name" value="Crossover junction endodeoxyribonuclease RuvC"/>
    <property type="match status" value="1"/>
</dbReference>
<dbReference type="PANTHER" id="PTHR30194:SF3">
    <property type="entry name" value="CROSSOVER JUNCTION ENDODEOXYRIBONUCLEASE RUVC"/>
    <property type="match status" value="1"/>
</dbReference>
<dbReference type="EC" id="3.1.21.10" evidence="13 14"/>
<dbReference type="AlphaFoldDB" id="A0A098BZT7"/>
<keyword evidence="16" id="KW-1185">Reference proteome</keyword>
<dbReference type="SUPFAM" id="SSF53098">
    <property type="entry name" value="Ribonuclease H-like"/>
    <property type="match status" value="1"/>
</dbReference>
<comment type="function">
    <text evidence="13">The RuvA-RuvB-RuvC complex processes Holliday junction (HJ) DNA during genetic recombination and DNA repair. Endonuclease that resolves HJ intermediates. Cleaves cruciform DNA by making single-stranded nicks across the HJ at symmetrical positions within the homologous arms, yielding a 5'-phosphate and a 3'-hydroxyl group; requires a central core of homology in the junction. The consensus cleavage sequence is 5'-(A/T)TT(C/G)-3'. Cleavage occurs on the 3'-side of the TT dinucleotide at the point of strand exchange. HJ branch migration catalyzed by RuvA-RuvB allows RuvC to scan DNA until it finds its consensus sequence, where it cleaves and resolves the cruciform DNA.</text>
</comment>
<keyword evidence="10 13" id="KW-0233">DNA recombination</keyword>
<feature type="active site" evidence="13">
    <location>
        <position position="16"/>
    </location>
</feature>
<dbReference type="HOGENOM" id="CLU_091257_3_0_10"/>
<comment type="catalytic activity">
    <reaction evidence="12 13">
        <text>Endonucleolytic cleavage at a junction such as a reciprocal single-stranded crossover between two homologous DNA duplexes (Holliday junction).</text>
        <dbReference type="EC" id="3.1.21.10"/>
    </reaction>
</comment>
<dbReference type="OrthoDB" id="9805499at2"/>
<dbReference type="PANTHER" id="PTHR30194">
    <property type="entry name" value="CROSSOVER JUNCTION ENDODEOXYRIBONUCLEASE RUVC"/>
    <property type="match status" value="1"/>
</dbReference>
<dbReference type="CDD" id="cd16962">
    <property type="entry name" value="RuvC"/>
    <property type="match status" value="1"/>
</dbReference>
<keyword evidence="11 13" id="KW-0234">DNA repair</keyword>
<keyword evidence="5 13" id="KW-0255">Endonuclease</keyword>
<dbReference type="GO" id="GO:0048476">
    <property type="term" value="C:Holliday junction resolvase complex"/>
    <property type="evidence" value="ECO:0007669"/>
    <property type="project" value="UniProtKB-UniRule"/>
</dbReference>
<dbReference type="PROSITE" id="PS01321">
    <property type="entry name" value="RUVC"/>
    <property type="match status" value="1"/>
</dbReference>
<evidence type="ECO:0000256" key="7">
    <source>
        <dbReference type="ARBA" id="ARBA00022801"/>
    </source>
</evidence>
<evidence type="ECO:0000256" key="3">
    <source>
        <dbReference type="ARBA" id="ARBA00022722"/>
    </source>
</evidence>
<keyword evidence="3 13" id="KW-0540">Nuclease</keyword>
<gene>
    <name evidence="13 15" type="primary">ruvC</name>
    <name evidence="15" type="ORF">ING2E5B_0922</name>
</gene>
<sequence>MQKDSIQKERIIMGIDPGTQVMGYGILRVLDNKPSMEAMGVMNLGKYGDHYLKLAKIYSRIIGLIDEYLPDELAIEAPFFGKNVQSMLKLGRAQGVAMAAAISRDIPIFEYAPLKIKMSITGNGRAAKEQVAYMLQKILHIPDDKMLLQLDASDGLAAALCHFYQSGVSTVDKKYKDWKDFANKNPDKVNR</sequence>
<dbReference type="InterPro" id="IPR012337">
    <property type="entry name" value="RNaseH-like_sf"/>
</dbReference>
<dbReference type="STRING" id="1562970.ING2E5B_0922"/>
<comment type="subcellular location">
    <subcellularLocation>
        <location evidence="13">Cytoplasm</location>
    </subcellularLocation>
</comment>
<feature type="active site" evidence="13">
    <location>
        <position position="76"/>
    </location>
</feature>
<evidence type="ECO:0000256" key="14">
    <source>
        <dbReference type="NCBIfam" id="TIGR00228"/>
    </source>
</evidence>
<accession>A0A098BZT7</accession>
<dbReference type="KEGG" id="pbt:ING2E5B_0922"/>
<organism evidence="15 16">
    <name type="scientific">Fermentimonas caenicola</name>
    <dbReference type="NCBI Taxonomy" id="1562970"/>
    <lineage>
        <taxon>Bacteria</taxon>
        <taxon>Pseudomonadati</taxon>
        <taxon>Bacteroidota</taxon>
        <taxon>Bacteroidia</taxon>
        <taxon>Bacteroidales</taxon>
        <taxon>Dysgonomonadaceae</taxon>
        <taxon>Fermentimonas</taxon>
    </lineage>
</organism>
<keyword evidence="9 13" id="KW-0238">DNA-binding</keyword>
<keyword evidence="7 13" id="KW-0378">Hydrolase</keyword>
<keyword evidence="4 13" id="KW-0479">Metal-binding</keyword>
<comment type="similarity">
    <text evidence="1 13">Belongs to the RuvC family.</text>
</comment>
<dbReference type="NCBIfam" id="TIGR00228">
    <property type="entry name" value="ruvC"/>
    <property type="match status" value="1"/>
</dbReference>
<dbReference type="HAMAP" id="MF_00034">
    <property type="entry name" value="RuvC"/>
    <property type="match status" value="1"/>
</dbReference>
<evidence type="ECO:0000313" key="15">
    <source>
        <dbReference type="EMBL" id="CEA15683.1"/>
    </source>
</evidence>
<dbReference type="EMBL" id="LN515532">
    <property type="protein sequence ID" value="CEA15683.1"/>
    <property type="molecule type" value="Genomic_DNA"/>
</dbReference>
<keyword evidence="8 13" id="KW-0460">Magnesium</keyword>
<name>A0A098BZT7_9BACT</name>
<evidence type="ECO:0000256" key="12">
    <source>
        <dbReference type="ARBA" id="ARBA00029354"/>
    </source>
</evidence>
<evidence type="ECO:0000256" key="5">
    <source>
        <dbReference type="ARBA" id="ARBA00022759"/>
    </source>
</evidence>
<feature type="binding site" evidence="13">
    <location>
        <position position="151"/>
    </location>
    <ligand>
        <name>Mg(2+)</name>
        <dbReference type="ChEBI" id="CHEBI:18420"/>
        <label>1</label>
    </ligand>
</feature>
<dbReference type="Proteomes" id="UP000032417">
    <property type="component" value="Chromosome 1"/>
</dbReference>
<evidence type="ECO:0000313" key="16">
    <source>
        <dbReference type="Proteomes" id="UP000032417"/>
    </source>
</evidence>
<dbReference type="GO" id="GO:0000287">
    <property type="term" value="F:magnesium ion binding"/>
    <property type="evidence" value="ECO:0007669"/>
    <property type="project" value="UniProtKB-UniRule"/>
</dbReference>
<protein>
    <recommendedName>
        <fullName evidence="13 14">Crossover junction endodeoxyribonuclease RuvC</fullName>
        <ecNumber evidence="13 14">3.1.21.10</ecNumber>
    </recommendedName>
    <alternativeName>
        <fullName evidence="13">Holliday junction nuclease RuvC</fullName>
    </alternativeName>
    <alternativeName>
        <fullName evidence="13">Holliday junction resolvase RuvC</fullName>
    </alternativeName>
</protein>
<dbReference type="InterPro" id="IPR002176">
    <property type="entry name" value="X-over_junc_endoDNase_RuvC"/>
</dbReference>
<dbReference type="GO" id="GO:0003677">
    <property type="term" value="F:DNA binding"/>
    <property type="evidence" value="ECO:0007669"/>
    <property type="project" value="UniProtKB-KW"/>
</dbReference>
<keyword evidence="6 13" id="KW-0227">DNA damage</keyword>
<dbReference type="GO" id="GO:0005737">
    <property type="term" value="C:cytoplasm"/>
    <property type="evidence" value="ECO:0007669"/>
    <property type="project" value="UniProtKB-SubCell"/>
</dbReference>
<evidence type="ECO:0000256" key="2">
    <source>
        <dbReference type="ARBA" id="ARBA00022490"/>
    </source>
</evidence>
<dbReference type="InterPro" id="IPR020563">
    <property type="entry name" value="X-over_junc_endoDNase_Mg_BS"/>
</dbReference>
<dbReference type="PRINTS" id="PR00696">
    <property type="entry name" value="RSOLVASERUVC"/>
</dbReference>
<dbReference type="GO" id="GO:0008821">
    <property type="term" value="F:crossover junction DNA endonuclease activity"/>
    <property type="evidence" value="ECO:0007669"/>
    <property type="project" value="UniProtKB-UniRule"/>
</dbReference>
<evidence type="ECO:0000256" key="11">
    <source>
        <dbReference type="ARBA" id="ARBA00023204"/>
    </source>
</evidence>
<comment type="cofactor">
    <cofactor evidence="13">
        <name>Mg(2+)</name>
        <dbReference type="ChEBI" id="CHEBI:18420"/>
    </cofactor>
    <text evidence="13">Binds 2 Mg(2+) ion per subunit.</text>
</comment>
<dbReference type="PATRIC" id="fig|1562970.3.peg.913"/>
<dbReference type="Pfam" id="PF02075">
    <property type="entry name" value="RuvC"/>
    <property type="match status" value="1"/>
</dbReference>
<evidence type="ECO:0000256" key="1">
    <source>
        <dbReference type="ARBA" id="ARBA00009518"/>
    </source>
</evidence>
<evidence type="ECO:0000256" key="4">
    <source>
        <dbReference type="ARBA" id="ARBA00022723"/>
    </source>
</evidence>
<feature type="binding site" evidence="13">
    <location>
        <position position="76"/>
    </location>
    <ligand>
        <name>Mg(2+)</name>
        <dbReference type="ChEBI" id="CHEBI:18420"/>
        <label>2</label>
    </ligand>
</feature>
<reference evidence="15 16" key="1">
    <citation type="submission" date="2014-08" db="EMBL/GenBank/DDBJ databases">
        <authorList>
            <person name="Wibberg D."/>
        </authorList>
    </citation>
    <scope>NUCLEOTIDE SEQUENCE [LARGE SCALE GENOMIC DNA]</scope>
    <source>
        <strain evidence="16">ING2-E5B</strain>
    </source>
</reference>
<comment type="subunit">
    <text evidence="13">Homodimer which binds Holliday junction (HJ) DNA. The HJ becomes 2-fold symmetrical on binding to RuvC with unstacked arms; it has a different conformation from HJ DNA in complex with RuvA. In the full resolvosome a probable DNA-RuvA(4)-RuvB(12)-RuvC(2) complex forms which resolves the HJ.</text>
</comment>
<feature type="binding site" evidence="13">
    <location>
        <position position="16"/>
    </location>
    <ligand>
        <name>Mg(2+)</name>
        <dbReference type="ChEBI" id="CHEBI:18420"/>
        <label>1</label>
    </ligand>
</feature>
<evidence type="ECO:0000256" key="13">
    <source>
        <dbReference type="HAMAP-Rule" id="MF_00034"/>
    </source>
</evidence>
<keyword evidence="2 13" id="KW-0963">Cytoplasm</keyword>
<dbReference type="GO" id="GO:0006281">
    <property type="term" value="P:DNA repair"/>
    <property type="evidence" value="ECO:0007669"/>
    <property type="project" value="UniProtKB-UniRule"/>
</dbReference>